<accession>A0ABR0LDP5</accession>
<evidence type="ECO:0000313" key="2">
    <source>
        <dbReference type="Proteomes" id="UP001308179"/>
    </source>
</evidence>
<organism evidence="1 2">
    <name type="scientific">Rachicladosporium monterosium</name>
    <dbReference type="NCBI Taxonomy" id="1507873"/>
    <lineage>
        <taxon>Eukaryota</taxon>
        <taxon>Fungi</taxon>
        <taxon>Dikarya</taxon>
        <taxon>Ascomycota</taxon>
        <taxon>Pezizomycotina</taxon>
        <taxon>Dothideomycetes</taxon>
        <taxon>Dothideomycetidae</taxon>
        <taxon>Cladosporiales</taxon>
        <taxon>Cladosporiaceae</taxon>
        <taxon>Rachicladosporium</taxon>
    </lineage>
</organism>
<gene>
    <name evidence="1" type="ORF">LTR32_001254</name>
</gene>
<dbReference type="EMBL" id="JAVRRR010000046">
    <property type="protein sequence ID" value="KAK5147283.1"/>
    <property type="molecule type" value="Genomic_DNA"/>
</dbReference>
<comment type="caution">
    <text evidence="1">The sequence shown here is derived from an EMBL/GenBank/DDBJ whole genome shotgun (WGS) entry which is preliminary data.</text>
</comment>
<proteinExistence type="predicted"/>
<evidence type="ECO:0000313" key="1">
    <source>
        <dbReference type="EMBL" id="KAK5147283.1"/>
    </source>
</evidence>
<keyword evidence="2" id="KW-1185">Reference proteome</keyword>
<reference evidence="1 2" key="1">
    <citation type="submission" date="2023-08" db="EMBL/GenBank/DDBJ databases">
        <title>Black Yeasts Isolated from many extreme environments.</title>
        <authorList>
            <person name="Coleine C."/>
            <person name="Stajich J.E."/>
            <person name="Selbmann L."/>
        </authorList>
    </citation>
    <scope>NUCLEOTIDE SEQUENCE [LARGE SCALE GENOMIC DNA]</scope>
    <source>
        <strain evidence="1 2">CCFEE 5386</strain>
    </source>
</reference>
<protein>
    <submittedName>
        <fullName evidence="1">Uncharacterized protein</fullName>
    </submittedName>
</protein>
<name>A0ABR0LDP5_9PEZI</name>
<sequence>MSDAGEGTVSPELEDPDQHLDEYGQAEAYGFRGSFLDLGDLCSASAAQDYSSAGQRVRRPGQVMAADDSDNRDYIEELGLRLIEATIDVEVVTLSVPDDLISGTRGNEDQYDYWLWALHETLVNAFERGQYLELRFVHGENYSKASLTLDVYQMHNVDAHLKRMIVGDSIHGGMRTASLRLIQSQRYPTPPSIIDNKVTLFAILHAIDRDAWVTAGYSIGFTEPHTWEGGSVLSLRLNPQTVTTLSEDCKSAASWWLDKCAFCIGNGLSGFDILHAITECRCGGRDERWWNLGQQILQNNLKTQRGCKKCAFPLAACEQQTRRGHARQPNASSQCRFGEIIYDVVVGMCQSECYFYREFLTLAMRSTTDDDPSDQDHAVWLGSPMSGMEGIEVSSSGYSFCGREPP</sequence>
<dbReference type="Proteomes" id="UP001308179">
    <property type="component" value="Unassembled WGS sequence"/>
</dbReference>